<dbReference type="PROSITE" id="PS52016">
    <property type="entry name" value="TONB_DEPENDENT_REC_3"/>
    <property type="match status" value="1"/>
</dbReference>
<keyword evidence="1" id="KW-0998">Cell outer membrane</keyword>
<dbReference type="RefSeq" id="WP_092724041.1">
    <property type="nucleotide sequence ID" value="NZ_FNNO01000009.1"/>
</dbReference>
<evidence type="ECO:0000313" key="4">
    <source>
        <dbReference type="EMBL" id="SDX09893.1"/>
    </source>
</evidence>
<evidence type="ECO:0000256" key="1">
    <source>
        <dbReference type="PROSITE-ProRule" id="PRU01360"/>
    </source>
</evidence>
<dbReference type="InterPro" id="IPR023997">
    <property type="entry name" value="TonB-dep_OMP_SusC/RagA_CS"/>
</dbReference>
<keyword evidence="1" id="KW-0813">Transport</keyword>
<protein>
    <submittedName>
        <fullName evidence="4">TonB-linked outer membrane protein, SusC/RagA family</fullName>
    </submittedName>
</protein>
<evidence type="ECO:0000313" key="5">
    <source>
        <dbReference type="Proteomes" id="UP000198711"/>
    </source>
</evidence>
<dbReference type="InterPro" id="IPR012910">
    <property type="entry name" value="Plug_dom"/>
</dbReference>
<comment type="similarity">
    <text evidence="1">Belongs to the TonB-dependent receptor family.</text>
</comment>
<dbReference type="Gene3D" id="2.60.40.1120">
    <property type="entry name" value="Carboxypeptidase-like, regulatory domain"/>
    <property type="match status" value="1"/>
</dbReference>
<dbReference type="NCBIfam" id="TIGR04057">
    <property type="entry name" value="SusC_RagA_signa"/>
    <property type="match status" value="1"/>
</dbReference>
<proteinExistence type="inferred from homology"/>
<keyword evidence="1" id="KW-1134">Transmembrane beta strand</keyword>
<dbReference type="Gene3D" id="2.170.130.10">
    <property type="entry name" value="TonB-dependent receptor, plug domain"/>
    <property type="match status" value="1"/>
</dbReference>
<comment type="subcellular location">
    <subcellularLocation>
        <location evidence="1">Cell outer membrane</location>
        <topology evidence="1">Multi-pass membrane protein</topology>
    </subcellularLocation>
</comment>
<dbReference type="InterPro" id="IPR039426">
    <property type="entry name" value="TonB-dep_rcpt-like"/>
</dbReference>
<keyword evidence="1" id="KW-0472">Membrane</keyword>
<feature type="domain" description="TonB-dependent receptor plug" evidence="3">
    <location>
        <begin position="145"/>
        <end position="249"/>
    </location>
</feature>
<organism evidence="4 5">
    <name type="scientific">Hydrobacter penzbergensis</name>
    <dbReference type="NCBI Taxonomy" id="1235997"/>
    <lineage>
        <taxon>Bacteria</taxon>
        <taxon>Pseudomonadati</taxon>
        <taxon>Bacteroidota</taxon>
        <taxon>Chitinophagia</taxon>
        <taxon>Chitinophagales</taxon>
        <taxon>Chitinophagaceae</taxon>
        <taxon>Hydrobacter</taxon>
    </lineage>
</organism>
<gene>
    <name evidence="4" type="ORF">SAMN05444410_10933</name>
</gene>
<feature type="region of interest" description="Disordered" evidence="2">
    <location>
        <begin position="41"/>
        <end position="60"/>
    </location>
</feature>
<dbReference type="FunFam" id="2.170.130.10:FF:000003">
    <property type="entry name" value="SusC/RagA family TonB-linked outer membrane protein"/>
    <property type="match status" value="1"/>
</dbReference>
<name>A0A8X8IFV5_9BACT</name>
<reference evidence="4 5" key="1">
    <citation type="submission" date="2016-10" db="EMBL/GenBank/DDBJ databases">
        <authorList>
            <person name="Varghese N."/>
            <person name="Submissions S."/>
        </authorList>
    </citation>
    <scope>NUCLEOTIDE SEQUENCE [LARGE SCALE GENOMIC DNA]</scope>
    <source>
        <strain evidence="4 5">DSM 25353</strain>
    </source>
</reference>
<dbReference type="SUPFAM" id="SSF56935">
    <property type="entry name" value="Porins"/>
    <property type="match status" value="1"/>
</dbReference>
<dbReference type="AlphaFoldDB" id="A0A8X8IFV5"/>
<dbReference type="Proteomes" id="UP000198711">
    <property type="component" value="Unassembled WGS sequence"/>
</dbReference>
<dbReference type="InterPro" id="IPR023996">
    <property type="entry name" value="TonB-dep_OMP_SusC/RagA"/>
</dbReference>
<dbReference type="EMBL" id="FNNO01000009">
    <property type="protein sequence ID" value="SDX09893.1"/>
    <property type="molecule type" value="Genomic_DNA"/>
</dbReference>
<keyword evidence="1" id="KW-0812">Transmembrane</keyword>
<accession>A0A8X8IFV5</accession>
<sequence>MNQSNFAAGRRMLTCLCMYTLTSLLFYQPLFAGSVKNSIPAPDYQNKRPPADVRVSGTTKDRLGTPMSGVTVQVVGRPDIVTTTNAKGRFSITVPEKSSLQFSYVGYKNQVIAVNMLEMDITMEAAQGSLQEVVVVGFGRQRKISVIGAQSTINPEELKLPVANINTLLAGRIAGVIGVQRSGQPGQNSSDIWIRGITSFGGGSSAPLILVDGVERPISNIDPEDIASFTILKDAAGTAVYGVRGANGVILITTKIGKQGKPQVRFDYSEGLVTFVKLPQMADAKTYMEAANESFTTRGQTAKYSPDYIQKTLSGADPELYPNVDWFNALYRKFGMLRRANVNVSGGSDFLRYYGSVSYYDETGLLKTGSLQKYNSDLRFKRFNVTSNVNMNITKTTKLDLGIRGWFTNSNRPALSTEDIFGSAMSTPPTEYPLEYKGGFVPGKNPNGGYRNPWADLTRRGYATDFQNSIASNLRLTQDLVSLLKGLSVTTMFAFDAFNTMTISRSKREDTFFPDPNQPRNADGSLNLKRTYVGSGNYLNYNRSNGGNRRFYSESSLNYNNTFGKHRVGGLVLFYTDDYQNQFAGDFTSSIPERYLGLASRITYSYDDRYFIEGNLGYNGSETFAPDKRYGTFPAFGLGWIPSNEKFFAPVKKVITYLKFRYSDGLTGIGRIGGRRFAYLTLMSDNVSGYRFDRNYGEMRGINITDYGSVVTWAQSRKQDLGIEVKTLQDHLSVIVDLFKEKRTGIFLQRQSLPVFMGLSNTPWGNLGVVENKGIDATLEYNGRIGNVNLSLRGNITHNNDVILENDQPNPKYPWMNQRGHNILARWGYMADGLFGSQDEINKSAVPGDKSQVLPGDIKYKDLNGDGLINSYDKVVIGRGDVPNWVFGFGFNVEYKRFNLGALFAGQAGADIMLSGDGIYPFANGAGITNVYANITNRWQDGQNNSNVFYPRLANGEDRNRNNTQPSSWWVRNTDFVRLKTLELSYNLPKSWYNGIFRNASVYLQAINPITFSKFKLWDVESTVNAGNGGRYPNVKSYSLGVTVDF</sequence>
<dbReference type="InterPro" id="IPR037066">
    <property type="entry name" value="Plug_dom_sf"/>
</dbReference>
<evidence type="ECO:0000256" key="2">
    <source>
        <dbReference type="SAM" id="MobiDB-lite"/>
    </source>
</evidence>
<dbReference type="InterPro" id="IPR008969">
    <property type="entry name" value="CarboxyPept-like_regulatory"/>
</dbReference>
<dbReference type="NCBIfam" id="TIGR04056">
    <property type="entry name" value="OMP_RagA_SusC"/>
    <property type="match status" value="1"/>
</dbReference>
<dbReference type="Pfam" id="PF07715">
    <property type="entry name" value="Plug"/>
    <property type="match status" value="1"/>
</dbReference>
<keyword evidence="5" id="KW-1185">Reference proteome</keyword>
<dbReference type="GO" id="GO:0009279">
    <property type="term" value="C:cell outer membrane"/>
    <property type="evidence" value="ECO:0007669"/>
    <property type="project" value="UniProtKB-SubCell"/>
</dbReference>
<evidence type="ECO:0000259" key="3">
    <source>
        <dbReference type="Pfam" id="PF07715"/>
    </source>
</evidence>
<dbReference type="SUPFAM" id="SSF49464">
    <property type="entry name" value="Carboxypeptidase regulatory domain-like"/>
    <property type="match status" value="1"/>
</dbReference>
<comment type="caution">
    <text evidence="4">The sequence shown here is derived from an EMBL/GenBank/DDBJ whole genome shotgun (WGS) entry which is preliminary data.</text>
</comment>
<dbReference type="Pfam" id="PF13715">
    <property type="entry name" value="CarbopepD_reg_2"/>
    <property type="match status" value="1"/>
</dbReference>